<evidence type="ECO:0000256" key="3">
    <source>
        <dbReference type="ARBA" id="ARBA00022989"/>
    </source>
</evidence>
<evidence type="ECO:0000256" key="1">
    <source>
        <dbReference type="ARBA" id="ARBA00004141"/>
    </source>
</evidence>
<comment type="subcellular location">
    <subcellularLocation>
        <location evidence="1">Membrane</location>
        <topology evidence="1">Multi-pass membrane protein</topology>
    </subcellularLocation>
</comment>
<keyword evidence="2" id="KW-0812">Transmembrane</keyword>
<dbReference type="Pfam" id="PF07291">
    <property type="entry name" value="MauE"/>
    <property type="match status" value="1"/>
</dbReference>
<keyword evidence="4" id="KW-0472">Membrane</keyword>
<dbReference type="STRING" id="710696.Intca_2239"/>
<dbReference type="AlphaFoldDB" id="E6SEA0"/>
<dbReference type="InterPro" id="IPR009908">
    <property type="entry name" value="Methylamine_util_MauE"/>
</dbReference>
<name>E6SEA0_INTC7</name>
<dbReference type="OrthoDB" id="3267646at2"/>
<dbReference type="GO" id="GO:0016020">
    <property type="term" value="C:membrane"/>
    <property type="evidence" value="ECO:0007669"/>
    <property type="project" value="UniProtKB-SubCell"/>
</dbReference>
<dbReference type="PANTHER" id="PTHR36974">
    <property type="entry name" value="MEMBRANE PROTEIN-RELATED"/>
    <property type="match status" value="1"/>
</dbReference>
<sequence length="140" mass="14637">MHDDAARGPAGSLGKDAAVLAGLFLVSGVLHFARPQVFEPIVPKSLPSRRGLVYASGAAEVACATGLLVPRTRRAAGLASAALLVAVFPANVTMTAQAVRRLNRNPADPRRRAYLAATVARLPLQWPLVRAGLRAGGVLR</sequence>
<evidence type="ECO:0000256" key="2">
    <source>
        <dbReference type="ARBA" id="ARBA00022692"/>
    </source>
</evidence>
<dbReference type="KEGG" id="ica:Intca_2239"/>
<keyword evidence="3" id="KW-1133">Transmembrane helix</keyword>
<dbReference type="Proteomes" id="UP000008914">
    <property type="component" value="Chromosome"/>
</dbReference>
<evidence type="ECO:0000259" key="5">
    <source>
        <dbReference type="Pfam" id="PF07291"/>
    </source>
</evidence>
<keyword evidence="7" id="KW-1185">Reference proteome</keyword>
<gene>
    <name evidence="6" type="ordered locus">Intca_2239</name>
</gene>
<evidence type="ECO:0000313" key="6">
    <source>
        <dbReference type="EMBL" id="ADU48748.1"/>
    </source>
</evidence>
<dbReference type="GO" id="GO:0030416">
    <property type="term" value="P:methylamine metabolic process"/>
    <property type="evidence" value="ECO:0007669"/>
    <property type="project" value="InterPro"/>
</dbReference>
<dbReference type="HOGENOM" id="CLU_128738_1_1_11"/>
<dbReference type="eggNOG" id="COG4270">
    <property type="taxonomic scope" value="Bacteria"/>
</dbReference>
<dbReference type="EMBL" id="CP002343">
    <property type="protein sequence ID" value="ADU48748.1"/>
    <property type="molecule type" value="Genomic_DNA"/>
</dbReference>
<reference evidence="6 7" key="1">
    <citation type="journal article" date="2010" name="Stand. Genomic Sci.">
        <title>Complete genome sequence of Intrasporangium calvum type strain (7 KIP).</title>
        <authorList>
            <person name="Del Rio T.G."/>
            <person name="Chertkov O."/>
            <person name="Yasawong M."/>
            <person name="Lucas S."/>
            <person name="Deshpande S."/>
            <person name="Cheng J.F."/>
            <person name="Detter C."/>
            <person name="Tapia R."/>
            <person name="Han C."/>
            <person name="Goodwin L."/>
            <person name="Pitluck S."/>
            <person name="Liolios K."/>
            <person name="Ivanova N."/>
            <person name="Mavromatis K."/>
            <person name="Pati A."/>
            <person name="Chen A."/>
            <person name="Palaniappan K."/>
            <person name="Land M."/>
            <person name="Hauser L."/>
            <person name="Chang Y.J."/>
            <person name="Jeffries C.D."/>
            <person name="Rohde M."/>
            <person name="Pukall R."/>
            <person name="Sikorski J."/>
            <person name="Goker M."/>
            <person name="Woyke T."/>
            <person name="Bristow J."/>
            <person name="Eisen J.A."/>
            <person name="Markowitz V."/>
            <person name="Hugenholtz P."/>
            <person name="Kyrpides N.C."/>
            <person name="Klenk H.P."/>
            <person name="Lapidus A."/>
        </authorList>
    </citation>
    <scope>NUCLEOTIDE SEQUENCE [LARGE SCALE GENOMIC DNA]</scope>
    <source>
        <strain evidence="7">ATCC 23552 / DSM 43043 / JCM 3097 / NBRC 12989 / 7 KIP</strain>
    </source>
</reference>
<organism evidence="6 7">
    <name type="scientific">Intrasporangium calvum (strain ATCC 23552 / DSM 43043 / JCM 3097 / NBRC 12989 / NCIMB 10167 / NRRL B-3866 / 7 KIP)</name>
    <dbReference type="NCBI Taxonomy" id="710696"/>
    <lineage>
        <taxon>Bacteria</taxon>
        <taxon>Bacillati</taxon>
        <taxon>Actinomycetota</taxon>
        <taxon>Actinomycetes</taxon>
        <taxon>Micrococcales</taxon>
        <taxon>Intrasporangiaceae</taxon>
        <taxon>Intrasporangium</taxon>
    </lineage>
</organism>
<protein>
    <submittedName>
        <fullName evidence="6">Membrane protein-like protein</fullName>
    </submittedName>
</protein>
<evidence type="ECO:0000256" key="4">
    <source>
        <dbReference type="ARBA" id="ARBA00023136"/>
    </source>
</evidence>
<dbReference type="RefSeq" id="WP_013493063.1">
    <property type="nucleotide sequence ID" value="NC_014830.1"/>
</dbReference>
<evidence type="ECO:0000313" key="7">
    <source>
        <dbReference type="Proteomes" id="UP000008914"/>
    </source>
</evidence>
<accession>E6SEA0</accession>
<dbReference type="PANTHER" id="PTHR36974:SF1">
    <property type="entry name" value="DOXX FAMILY MEMBRANE PROTEIN"/>
    <property type="match status" value="1"/>
</dbReference>
<proteinExistence type="predicted"/>
<feature type="domain" description="Methylamine utilisation protein MauE" evidence="5">
    <location>
        <begin position="18"/>
        <end position="99"/>
    </location>
</feature>